<feature type="domain" description="Crinkler effector protein N-terminal" evidence="5">
    <location>
        <begin position="7"/>
        <end position="128"/>
    </location>
</feature>
<comment type="caution">
    <text evidence="6">The sequence shown here is derived from an EMBL/GenBank/DDBJ whole genome shotgun (WGS) entry which is preliminary data.</text>
</comment>
<evidence type="ECO:0000256" key="2">
    <source>
        <dbReference type="ARBA" id="ARBA00004613"/>
    </source>
</evidence>
<evidence type="ECO:0000256" key="1">
    <source>
        <dbReference type="ARBA" id="ARBA00004340"/>
    </source>
</evidence>
<evidence type="ECO:0000259" key="5">
    <source>
        <dbReference type="Pfam" id="PF20147"/>
    </source>
</evidence>
<dbReference type="EMBL" id="WTXG01000010">
    <property type="protein sequence ID" value="KAI0302892.1"/>
    <property type="molecule type" value="Genomic_DNA"/>
</dbReference>
<name>A0AAD4M6C9_9AGAM</name>
<gene>
    <name evidence="6" type="ORF">B0F90DRAFT_1667486</name>
</gene>
<reference evidence="6" key="1">
    <citation type="journal article" date="2022" name="New Phytol.">
        <title>Evolutionary transition to the ectomycorrhizal habit in the genomes of a hyperdiverse lineage of mushroom-forming fungi.</title>
        <authorList>
            <person name="Looney B."/>
            <person name="Miyauchi S."/>
            <person name="Morin E."/>
            <person name="Drula E."/>
            <person name="Courty P.E."/>
            <person name="Kohler A."/>
            <person name="Kuo A."/>
            <person name="LaButti K."/>
            <person name="Pangilinan J."/>
            <person name="Lipzen A."/>
            <person name="Riley R."/>
            <person name="Andreopoulos W."/>
            <person name="He G."/>
            <person name="Johnson J."/>
            <person name="Nolan M."/>
            <person name="Tritt A."/>
            <person name="Barry K.W."/>
            <person name="Grigoriev I.V."/>
            <person name="Nagy L.G."/>
            <person name="Hibbett D."/>
            <person name="Henrissat B."/>
            <person name="Matheny P.B."/>
            <person name="Labbe J."/>
            <person name="Martin F.M."/>
        </authorList>
    </citation>
    <scope>NUCLEOTIDE SEQUENCE</scope>
    <source>
        <strain evidence="6">BPL690</strain>
    </source>
</reference>
<keyword evidence="7" id="KW-1185">Reference proteome</keyword>
<proteinExistence type="predicted"/>
<accession>A0AAD4M6C9</accession>
<evidence type="ECO:0000256" key="3">
    <source>
        <dbReference type="ARBA" id="ARBA00022525"/>
    </source>
</evidence>
<dbReference type="GO" id="GO:0005576">
    <property type="term" value="C:extracellular region"/>
    <property type="evidence" value="ECO:0007669"/>
    <property type="project" value="UniProtKB-SubCell"/>
</dbReference>
<feature type="region of interest" description="Disordered" evidence="4">
    <location>
        <begin position="669"/>
        <end position="710"/>
    </location>
</feature>
<evidence type="ECO:0000313" key="6">
    <source>
        <dbReference type="EMBL" id="KAI0302892.1"/>
    </source>
</evidence>
<dbReference type="InterPro" id="IPR052980">
    <property type="entry name" value="Crinkler_effector"/>
</dbReference>
<comment type="subcellular location">
    <subcellularLocation>
        <location evidence="1">Host cell</location>
    </subcellularLocation>
    <subcellularLocation>
        <location evidence="2">Secreted</location>
    </subcellularLocation>
</comment>
<feature type="compositionally biased region" description="Acidic residues" evidence="4">
    <location>
        <begin position="677"/>
        <end position="693"/>
    </location>
</feature>
<sequence length="710" mass="80510">MATALILFCLAIDNQNIPIGDVFDIQIQSDDCPLDLKHAIKAKKANQFSHLDPNQLTLWKLSTPLHIESIEPEKHAFHRIIKGIEFPLPESRQALDGNAVIQLLRPTEELSKYWENSPKDGHLHVVIQVPSVERPEKKQRLESDDDDDDEEHDIEQVLGVAEYLHSTLWNTPFEQILETLDVPELGKRFNYLSKDSVSKLQLKDLGYDEQVLLVRKEYNDAFGVIEEMSLKCRESRIRGVVITGQPGIGKKCFLFYLLLHRLSSGQPTAFQNHFNYFILFKDSGVEMHSRYSSLPDGTWALVDSNEEVVHPCEGFLYRSNSQTTFIVQTTFPRERRWKSWKKHRGAFLYLMDCFPWDEMHALGILLDLSVETLKNHYDKWGPSAGTLIKLTRKPWTLDMHQSRVEEIARNFAEDFNGHILGIDKMGAYHPLVTIHPKGLSPGERGVPIAEIPTEYLNLLVVDAVSTHNLDEQIKFYKLMLRSDWLFKPSVGFMFGKSLVVALLCSYYQTRWKGLGCTPLDTALPSLRIPNCRDWHLFSSNLEGLNQNTPFCLVPKTPGFPTIDVIVCTDSNRIITIQITTSASASAAAAATATNGWNAEGFTEVFNGLPTRFRKDRKWSHVFVTDKAEIAEGMRVEWEGKSVGFTVEEKWIPIEIYFRFLDLVNYRPPGDQGGSMGDEGETSEEGVDSDEEEAGLASEVVHTADLSLPVG</sequence>
<dbReference type="AlphaFoldDB" id="A0AAD4M6C9"/>
<dbReference type="GO" id="GO:0043657">
    <property type="term" value="C:host cell"/>
    <property type="evidence" value="ECO:0007669"/>
    <property type="project" value="UniProtKB-SubCell"/>
</dbReference>
<dbReference type="InterPro" id="IPR045379">
    <property type="entry name" value="Crinkler_N"/>
</dbReference>
<evidence type="ECO:0000256" key="4">
    <source>
        <dbReference type="SAM" id="MobiDB-lite"/>
    </source>
</evidence>
<evidence type="ECO:0000313" key="7">
    <source>
        <dbReference type="Proteomes" id="UP001203297"/>
    </source>
</evidence>
<organism evidence="6 7">
    <name type="scientific">Multifurca ochricompacta</name>
    <dbReference type="NCBI Taxonomy" id="376703"/>
    <lineage>
        <taxon>Eukaryota</taxon>
        <taxon>Fungi</taxon>
        <taxon>Dikarya</taxon>
        <taxon>Basidiomycota</taxon>
        <taxon>Agaricomycotina</taxon>
        <taxon>Agaricomycetes</taxon>
        <taxon>Russulales</taxon>
        <taxon>Russulaceae</taxon>
        <taxon>Multifurca</taxon>
    </lineage>
</organism>
<dbReference type="Pfam" id="PF20147">
    <property type="entry name" value="Crinkler"/>
    <property type="match status" value="1"/>
</dbReference>
<dbReference type="Proteomes" id="UP001203297">
    <property type="component" value="Unassembled WGS sequence"/>
</dbReference>
<keyword evidence="3" id="KW-0964">Secreted</keyword>
<dbReference type="PANTHER" id="PTHR33129">
    <property type="entry name" value="PROTEIN KINASE DOMAIN-CONTAINING PROTEIN-RELATED"/>
    <property type="match status" value="1"/>
</dbReference>
<protein>
    <recommendedName>
        <fullName evidence="5">Crinkler effector protein N-terminal domain-containing protein</fullName>
    </recommendedName>
</protein>